<dbReference type="InterPro" id="IPR007867">
    <property type="entry name" value="GMC_OxRtase_C"/>
</dbReference>
<evidence type="ECO:0000256" key="5">
    <source>
        <dbReference type="ARBA" id="ARBA00023002"/>
    </source>
</evidence>
<proteinExistence type="inferred from homology"/>
<dbReference type="PANTHER" id="PTHR42784">
    <property type="entry name" value="PYRANOSE 2-OXIDASE"/>
    <property type="match status" value="1"/>
</dbReference>
<dbReference type="InterPro" id="IPR051473">
    <property type="entry name" value="P2Ox-like"/>
</dbReference>
<dbReference type="GO" id="GO:0050660">
    <property type="term" value="F:flavin adenine dinucleotide binding"/>
    <property type="evidence" value="ECO:0007669"/>
    <property type="project" value="InterPro"/>
</dbReference>
<evidence type="ECO:0000259" key="6">
    <source>
        <dbReference type="Pfam" id="PF00732"/>
    </source>
</evidence>
<dbReference type="PANTHER" id="PTHR42784:SF1">
    <property type="entry name" value="PYRANOSE 2-OXIDASE"/>
    <property type="match status" value="1"/>
</dbReference>
<feature type="domain" description="Glucose-methanol-choline oxidoreductase C-terminal" evidence="7">
    <location>
        <begin position="321"/>
        <end position="440"/>
    </location>
</feature>
<evidence type="ECO:0000313" key="8">
    <source>
        <dbReference type="EMBL" id="QIZ11038.1"/>
    </source>
</evidence>
<dbReference type="SUPFAM" id="SSF54373">
    <property type="entry name" value="FAD-linked reductases, C-terminal domain"/>
    <property type="match status" value="1"/>
</dbReference>
<protein>
    <submittedName>
        <fullName evidence="8">GMC family oxidoreductase</fullName>
    </submittedName>
</protein>
<evidence type="ECO:0000256" key="2">
    <source>
        <dbReference type="ARBA" id="ARBA00010790"/>
    </source>
</evidence>
<evidence type="ECO:0000259" key="7">
    <source>
        <dbReference type="Pfam" id="PF05199"/>
    </source>
</evidence>
<dbReference type="AlphaFoldDB" id="A0A6H1PBX0"/>
<sequence>MAQTDYDVLIVGSGAGGGAALWRLCDQWRNKGKRVGMIEAGDLLLPTHVENLGLLSRERALQYISSITRPLGKRLPEFSGAKQVFGLGGRTIQWAAASPRIPSYLISQWPIQLKEMNIYYKIAEQVMNVNKSFSKSSLPTRIILNRLWANGFFNATSIPFAVDITPTKYGAIHSNAVFSSILFLAEALNYMPFDLAVNARAVQLLIEKGKTAGVKVVSPNMKSYWIKAKTIVLSASTFETPRLLLHSGISGEAIGHFLLDHSALRATGRINRKLLPEDLGRIGILIPNTTENPYQIEFGMLKKPLQDELEMIFHGYGNVEPRFENRIFLDPYERDKYGVPKIQAHFNFSNRDRVVIQQLATGMERVISSLGIIDGQLKIYLRAPGDDNHESGTCRMGNDPYTSAVNKFGQIHGISGLFVADNSILPTLGANPTLTTVALAIRTADYIIQQNK</sequence>
<feature type="domain" description="Glucose-methanol-choline oxidoreductase N-terminal" evidence="6">
    <location>
        <begin position="183"/>
        <end position="262"/>
    </location>
</feature>
<dbReference type="Pfam" id="PF00732">
    <property type="entry name" value="GMC_oxred_N"/>
    <property type="match status" value="1"/>
</dbReference>
<keyword evidence="3" id="KW-0285">Flavoprotein</keyword>
<organism evidence="8 9">
    <name type="scientific">Priestia megaterium</name>
    <name type="common">Bacillus megaterium</name>
    <dbReference type="NCBI Taxonomy" id="1404"/>
    <lineage>
        <taxon>Bacteria</taxon>
        <taxon>Bacillati</taxon>
        <taxon>Bacillota</taxon>
        <taxon>Bacilli</taxon>
        <taxon>Bacillales</taxon>
        <taxon>Bacillaceae</taxon>
        <taxon>Priestia</taxon>
    </lineage>
</organism>
<name>A0A6H1PBX0_PRIMG</name>
<reference evidence="8 9" key="2">
    <citation type="submission" date="2020-04" db="EMBL/GenBank/DDBJ databases">
        <authorList>
            <person name="Fomenkov A."/>
            <person name="Anton B.P."/>
            <person name="Roberts R.J."/>
        </authorList>
    </citation>
    <scope>NUCLEOTIDE SEQUENCE [LARGE SCALE GENOMIC DNA]</scope>
    <source>
        <strain evidence="8 9">S2</strain>
    </source>
</reference>
<dbReference type="InterPro" id="IPR036188">
    <property type="entry name" value="FAD/NAD-bd_sf"/>
</dbReference>
<keyword evidence="4" id="KW-0274">FAD</keyword>
<dbReference type="EMBL" id="CP051128">
    <property type="protein sequence ID" value="QIZ11038.1"/>
    <property type="molecule type" value="Genomic_DNA"/>
</dbReference>
<dbReference type="GO" id="GO:0016614">
    <property type="term" value="F:oxidoreductase activity, acting on CH-OH group of donors"/>
    <property type="evidence" value="ECO:0007669"/>
    <property type="project" value="InterPro"/>
</dbReference>
<dbReference type="Proteomes" id="UP000501868">
    <property type="component" value="Chromosome"/>
</dbReference>
<accession>A0A6H1PBX0</accession>
<dbReference type="SUPFAM" id="SSF51905">
    <property type="entry name" value="FAD/NAD(P)-binding domain"/>
    <property type="match status" value="1"/>
</dbReference>
<evidence type="ECO:0000313" key="9">
    <source>
        <dbReference type="Proteomes" id="UP000501868"/>
    </source>
</evidence>
<evidence type="ECO:0000256" key="4">
    <source>
        <dbReference type="ARBA" id="ARBA00022827"/>
    </source>
</evidence>
<evidence type="ECO:0000256" key="3">
    <source>
        <dbReference type="ARBA" id="ARBA00022630"/>
    </source>
</evidence>
<dbReference type="InterPro" id="IPR000172">
    <property type="entry name" value="GMC_OxRdtase_N"/>
</dbReference>
<comment type="similarity">
    <text evidence="2">Belongs to the GMC oxidoreductase family.</text>
</comment>
<dbReference type="Gene3D" id="3.50.50.60">
    <property type="entry name" value="FAD/NAD(P)-binding domain"/>
    <property type="match status" value="2"/>
</dbReference>
<keyword evidence="5" id="KW-0560">Oxidoreductase</keyword>
<gene>
    <name evidence="8" type="ORF">HFZ78_19860</name>
</gene>
<evidence type="ECO:0000256" key="1">
    <source>
        <dbReference type="ARBA" id="ARBA00001974"/>
    </source>
</evidence>
<comment type="cofactor">
    <cofactor evidence="1">
        <name>FAD</name>
        <dbReference type="ChEBI" id="CHEBI:57692"/>
    </cofactor>
</comment>
<reference evidence="8 9" key="1">
    <citation type="submission" date="2020-04" db="EMBL/GenBank/DDBJ databases">
        <title>Genome-Wide Identification of 5-Methylcytosine Sites in Bacterial Genomes By High-Throughput Sequencing of MspJI Restriction Fragments.</title>
        <authorList>
            <person name="Wu V."/>
        </authorList>
    </citation>
    <scope>NUCLEOTIDE SEQUENCE [LARGE SCALE GENOMIC DNA]</scope>
    <source>
        <strain evidence="8 9">S2</strain>
    </source>
</reference>
<dbReference type="Pfam" id="PF05199">
    <property type="entry name" value="GMC_oxred_C"/>
    <property type="match status" value="1"/>
</dbReference>